<protein>
    <submittedName>
        <fullName evidence="1">Uncharacterized protein</fullName>
    </submittedName>
</protein>
<dbReference type="Gene3D" id="1.20.1130.10">
    <property type="entry name" value="Photosystem I PsaA/PsaB"/>
    <property type="match status" value="1"/>
</dbReference>
<dbReference type="SUPFAM" id="SSF81558">
    <property type="entry name" value="Photosystem I subunits PsaA/PsaB"/>
    <property type="match status" value="1"/>
</dbReference>
<dbReference type="Proteomes" id="UP000525078">
    <property type="component" value="Unassembled WGS sequence"/>
</dbReference>
<dbReference type="PANTHER" id="PTHR30128">
    <property type="entry name" value="OUTER MEMBRANE PROTEIN, OMPA-RELATED"/>
    <property type="match status" value="1"/>
</dbReference>
<gene>
    <name evidence="1" type="ORF">F8388_005425</name>
</gene>
<name>A0A7J6HAR9_CANSA</name>
<dbReference type="AlphaFoldDB" id="A0A7J6HAR9"/>
<dbReference type="InterPro" id="IPR001280">
    <property type="entry name" value="PSI_PsaA/B"/>
</dbReference>
<dbReference type="EMBL" id="JAATIP010000022">
    <property type="protein sequence ID" value="KAF4391660.1"/>
    <property type="molecule type" value="Genomic_DNA"/>
</dbReference>
<dbReference type="GO" id="GO:0009535">
    <property type="term" value="C:chloroplast thylakoid membrane"/>
    <property type="evidence" value="ECO:0007669"/>
    <property type="project" value="TreeGrafter"/>
</dbReference>
<accession>A0A7J6HAR9</accession>
<dbReference type="GO" id="GO:0015979">
    <property type="term" value="P:photosynthesis"/>
    <property type="evidence" value="ECO:0007669"/>
    <property type="project" value="InterPro"/>
</dbReference>
<dbReference type="PANTHER" id="PTHR30128:SF19">
    <property type="entry name" value="PHOTOSYSTEM I P700 CHLOROPHYLL A APOPROTEIN A1-RELATED"/>
    <property type="match status" value="1"/>
</dbReference>
<evidence type="ECO:0000313" key="1">
    <source>
        <dbReference type="EMBL" id="KAF4391660.1"/>
    </source>
</evidence>
<dbReference type="Pfam" id="PF00223">
    <property type="entry name" value="PsaA_PsaB"/>
    <property type="match status" value="1"/>
</dbReference>
<proteinExistence type="predicted"/>
<dbReference type="InterPro" id="IPR036408">
    <property type="entry name" value="PSI_PsaA/B_sf"/>
</dbReference>
<reference evidence="1 2" key="1">
    <citation type="journal article" date="2020" name="bioRxiv">
        <title>Sequence and annotation of 42 cannabis genomes reveals extensive copy number variation in cannabinoid synthesis and pathogen resistance genes.</title>
        <authorList>
            <person name="Mckernan K.J."/>
            <person name="Helbert Y."/>
            <person name="Kane L.T."/>
            <person name="Ebling H."/>
            <person name="Zhang L."/>
            <person name="Liu B."/>
            <person name="Eaton Z."/>
            <person name="Mclaughlin S."/>
            <person name="Kingan S."/>
            <person name="Baybayan P."/>
            <person name="Concepcion G."/>
            <person name="Jordan M."/>
            <person name="Riva A."/>
            <person name="Barbazuk W."/>
            <person name="Harkins T."/>
        </authorList>
    </citation>
    <scope>NUCLEOTIDE SEQUENCE [LARGE SCALE GENOMIC DNA]</scope>
    <source>
        <strain evidence="2">cv. Jamaican Lion 4</strain>
        <tissue evidence="1">Leaf</tissue>
    </source>
</reference>
<sequence length="182" mass="20956">MFLSPFMAKEAIITHLSWASLFLGFHTLELYVPNDVMFAFGTPKKLILIELIFAQWMQSAHGKTSYGFDVLLSSTNGPAFNTGQTFSTPCNYNPIAENLSKRRRKENPWLKLLRVSAFSTPCNYNPIAENLSKRRRKENPWLKLLRVSAFSTPCNYNPIAENLSKRRRKENPWLKLLRVSVS</sequence>
<comment type="caution">
    <text evidence="1">The sequence shown here is derived from an EMBL/GenBank/DDBJ whole genome shotgun (WGS) entry which is preliminary data.</text>
</comment>
<evidence type="ECO:0000313" key="2">
    <source>
        <dbReference type="Proteomes" id="UP000525078"/>
    </source>
</evidence>
<organism evidence="1 2">
    <name type="scientific">Cannabis sativa</name>
    <name type="common">Hemp</name>
    <name type="synonym">Marijuana</name>
    <dbReference type="NCBI Taxonomy" id="3483"/>
    <lineage>
        <taxon>Eukaryota</taxon>
        <taxon>Viridiplantae</taxon>
        <taxon>Streptophyta</taxon>
        <taxon>Embryophyta</taxon>
        <taxon>Tracheophyta</taxon>
        <taxon>Spermatophyta</taxon>
        <taxon>Magnoliopsida</taxon>
        <taxon>eudicotyledons</taxon>
        <taxon>Gunneridae</taxon>
        <taxon>Pentapetalae</taxon>
        <taxon>rosids</taxon>
        <taxon>fabids</taxon>
        <taxon>Rosales</taxon>
        <taxon>Cannabaceae</taxon>
        <taxon>Cannabis</taxon>
    </lineage>
</organism>